<dbReference type="SMART" id="SM01381">
    <property type="entry name" value="7TM_GPCR_Srsx"/>
    <property type="match status" value="1"/>
</dbReference>
<feature type="transmembrane region" description="Helical" evidence="9">
    <location>
        <begin position="276"/>
        <end position="297"/>
    </location>
</feature>
<reference evidence="11" key="1">
    <citation type="journal article" date="2020" name="Nat. Ecol. Evol.">
        <title>Deeply conserved synteny resolves early events in vertebrate evolution.</title>
        <authorList>
            <person name="Simakov O."/>
            <person name="Marletaz F."/>
            <person name="Yue J.X."/>
            <person name="O'Connell B."/>
            <person name="Jenkins J."/>
            <person name="Brandt A."/>
            <person name="Calef R."/>
            <person name="Tung C.H."/>
            <person name="Huang T.K."/>
            <person name="Schmutz J."/>
            <person name="Satoh N."/>
            <person name="Yu J.K."/>
            <person name="Putnam N.H."/>
            <person name="Green R.E."/>
            <person name="Rokhsar D.S."/>
        </authorList>
    </citation>
    <scope>NUCLEOTIDE SEQUENCE [LARGE SCALE GENOMIC DNA]</scope>
    <source>
        <strain evidence="11">S238N-H82</strain>
    </source>
</reference>
<evidence type="ECO:0000256" key="9">
    <source>
        <dbReference type="SAM" id="Phobius"/>
    </source>
</evidence>
<evidence type="ECO:0000256" key="7">
    <source>
        <dbReference type="ARBA" id="ARBA00023170"/>
    </source>
</evidence>
<feature type="transmembrane region" description="Helical" evidence="9">
    <location>
        <begin position="167"/>
        <end position="189"/>
    </location>
</feature>
<feature type="transmembrane region" description="Helical" evidence="9">
    <location>
        <begin position="88"/>
        <end position="105"/>
    </location>
</feature>
<evidence type="ECO:0000256" key="1">
    <source>
        <dbReference type="ARBA" id="ARBA00004651"/>
    </source>
</evidence>
<dbReference type="InterPro" id="IPR017452">
    <property type="entry name" value="GPCR_Rhodpsn_7TM"/>
</dbReference>
<feature type="transmembrane region" description="Helical" evidence="9">
    <location>
        <begin position="227"/>
        <end position="249"/>
    </location>
</feature>
<keyword evidence="8" id="KW-0807">Transducer</keyword>
<protein>
    <submittedName>
        <fullName evidence="12">Olfactory receptor 10G4-like</fullName>
    </submittedName>
</protein>
<dbReference type="Gene3D" id="1.20.1070.10">
    <property type="entry name" value="Rhodopsin 7-helix transmembrane proteins"/>
    <property type="match status" value="1"/>
</dbReference>
<comment type="subcellular location">
    <subcellularLocation>
        <location evidence="1">Cell membrane</location>
        <topology evidence="1">Multi-pass membrane protein</topology>
    </subcellularLocation>
</comment>
<keyword evidence="6 9" id="KW-0472">Membrane</keyword>
<feature type="transmembrane region" description="Helical" evidence="9">
    <location>
        <begin position="309"/>
        <end position="331"/>
    </location>
</feature>
<accession>A0A9J7MAZ9</accession>
<dbReference type="GO" id="GO:0030425">
    <property type="term" value="C:dendrite"/>
    <property type="evidence" value="ECO:0000318"/>
    <property type="project" value="GO_Central"/>
</dbReference>
<dbReference type="Pfam" id="PF00001">
    <property type="entry name" value="7tm_1"/>
    <property type="match status" value="1"/>
</dbReference>
<evidence type="ECO:0000313" key="12">
    <source>
        <dbReference type="RefSeq" id="XP_035696674.1"/>
    </source>
</evidence>
<keyword evidence="3 9" id="KW-0812">Transmembrane</keyword>
<evidence type="ECO:0000313" key="11">
    <source>
        <dbReference type="Proteomes" id="UP000001554"/>
    </source>
</evidence>
<evidence type="ECO:0000256" key="4">
    <source>
        <dbReference type="ARBA" id="ARBA00022989"/>
    </source>
</evidence>
<dbReference type="GO" id="GO:0007187">
    <property type="term" value="P:G protein-coupled receptor signaling pathway, coupled to cyclic nucleotide second messenger"/>
    <property type="evidence" value="ECO:0000318"/>
    <property type="project" value="GO_Central"/>
</dbReference>
<dbReference type="RefSeq" id="XP_035696674.1">
    <property type="nucleotide sequence ID" value="XM_035840781.1"/>
</dbReference>
<evidence type="ECO:0000256" key="5">
    <source>
        <dbReference type="ARBA" id="ARBA00023040"/>
    </source>
</evidence>
<dbReference type="InterPro" id="IPR000276">
    <property type="entry name" value="GPCR_Rhodpsn"/>
</dbReference>
<dbReference type="GeneID" id="118430072"/>
<reference evidence="12" key="2">
    <citation type="submission" date="2025-08" db="UniProtKB">
        <authorList>
            <consortium name="RefSeq"/>
        </authorList>
    </citation>
    <scope>IDENTIFICATION</scope>
    <source>
        <strain evidence="12">S238N-H82</strain>
        <tissue evidence="12">Testes</tissue>
    </source>
</reference>
<keyword evidence="7" id="KW-0675">Receptor</keyword>
<dbReference type="AlphaFoldDB" id="A0A9J7MAZ9"/>
<dbReference type="GO" id="GO:0004993">
    <property type="term" value="F:G protein-coupled serotonin receptor activity"/>
    <property type="evidence" value="ECO:0000318"/>
    <property type="project" value="GO_Central"/>
</dbReference>
<dbReference type="OMA" id="WDNERRH"/>
<dbReference type="GO" id="GO:0005886">
    <property type="term" value="C:plasma membrane"/>
    <property type="evidence" value="ECO:0000318"/>
    <property type="project" value="GO_Central"/>
</dbReference>
<proteinExistence type="predicted"/>
<dbReference type="PRINTS" id="PR00237">
    <property type="entry name" value="GPCRRHODOPSN"/>
</dbReference>
<evidence type="ECO:0000256" key="2">
    <source>
        <dbReference type="ARBA" id="ARBA00022475"/>
    </source>
</evidence>
<keyword evidence="2" id="KW-1003">Cell membrane</keyword>
<sequence length="371" mass="40990">MENTTEDPVFITDAVVNFLTATASLENVTTAPEGVYNPADYGVYGYYPPLEPLLSFILAVMTIWSVFGNGCLLYLVCTEKNMREPGNIFLCVLALTDIAQILVYAPTTMRSLAHGEIPGEGWCRVQGFFVPFLVTLSVYLHAGLWTCRFIHIAFPLRYASMMTKRRLAVAMTVCALIASVAPMVDVALVGTVQVWTMFESSVDIAQPLSIMLPCIFGGQNATVYTGMVTTFIGVAISSVAAALICKVAWDNERRHTKLSGIAKDQFDHKLKAAKTLMIITGIQLFTWLPGLVTGFLLKGKVIGTDVGLILSDIFFVVMMTSTFTDSIVFAMRKNIYRRAVSKIYGKIRERYQRSVGPDHIPMGTLRRTEKT</sequence>
<feature type="transmembrane region" description="Helical" evidence="9">
    <location>
        <begin position="125"/>
        <end position="146"/>
    </location>
</feature>
<dbReference type="CDD" id="cd00637">
    <property type="entry name" value="7tm_classA_rhodopsin-like"/>
    <property type="match status" value="1"/>
</dbReference>
<name>A0A9J7MAZ9_BRAFL</name>
<dbReference type="GO" id="GO:0030594">
    <property type="term" value="F:neurotransmitter receptor activity"/>
    <property type="evidence" value="ECO:0000318"/>
    <property type="project" value="GO_Central"/>
</dbReference>
<dbReference type="GO" id="GO:0007268">
    <property type="term" value="P:chemical synaptic transmission"/>
    <property type="evidence" value="ECO:0000318"/>
    <property type="project" value="GO_Central"/>
</dbReference>
<dbReference type="Proteomes" id="UP000001554">
    <property type="component" value="Chromosome 14"/>
</dbReference>
<evidence type="ECO:0000256" key="6">
    <source>
        <dbReference type="ARBA" id="ARBA00023136"/>
    </source>
</evidence>
<dbReference type="PROSITE" id="PS50262">
    <property type="entry name" value="G_PROTEIN_RECEP_F1_2"/>
    <property type="match status" value="1"/>
</dbReference>
<evidence type="ECO:0000256" key="8">
    <source>
        <dbReference type="ARBA" id="ARBA00023224"/>
    </source>
</evidence>
<dbReference type="InterPro" id="IPR050569">
    <property type="entry name" value="TAAR"/>
</dbReference>
<gene>
    <name evidence="12" type="primary">LOC118430072</name>
</gene>
<dbReference type="OrthoDB" id="5950740at2759"/>
<dbReference type="SUPFAM" id="SSF81321">
    <property type="entry name" value="Family A G protein-coupled receptor-like"/>
    <property type="match status" value="1"/>
</dbReference>
<evidence type="ECO:0000259" key="10">
    <source>
        <dbReference type="PROSITE" id="PS50262"/>
    </source>
</evidence>
<dbReference type="PANTHER" id="PTHR24249:SF411">
    <property type="entry name" value="G-PROTEIN COUPLED RECEPTORS FAMILY 1 PROFILE DOMAIN-CONTAINING PROTEIN"/>
    <property type="match status" value="1"/>
</dbReference>
<keyword evidence="5" id="KW-0297">G-protein coupled receptor</keyword>
<feature type="transmembrane region" description="Helical" evidence="9">
    <location>
        <begin position="53"/>
        <end position="76"/>
    </location>
</feature>
<evidence type="ECO:0000256" key="3">
    <source>
        <dbReference type="ARBA" id="ARBA00022692"/>
    </source>
</evidence>
<dbReference type="PANTHER" id="PTHR24249">
    <property type="entry name" value="HISTAMINE RECEPTOR-RELATED G-PROTEIN COUPLED RECEPTOR"/>
    <property type="match status" value="1"/>
</dbReference>
<keyword evidence="11" id="KW-1185">Reference proteome</keyword>
<keyword evidence="4 9" id="KW-1133">Transmembrane helix</keyword>
<dbReference type="KEGG" id="bfo:118430072"/>
<dbReference type="GO" id="GO:0045202">
    <property type="term" value="C:synapse"/>
    <property type="evidence" value="ECO:0007669"/>
    <property type="project" value="GOC"/>
</dbReference>
<organism evidence="11 12">
    <name type="scientific">Branchiostoma floridae</name>
    <name type="common">Florida lancelet</name>
    <name type="synonym">Amphioxus</name>
    <dbReference type="NCBI Taxonomy" id="7739"/>
    <lineage>
        <taxon>Eukaryota</taxon>
        <taxon>Metazoa</taxon>
        <taxon>Chordata</taxon>
        <taxon>Cephalochordata</taxon>
        <taxon>Leptocardii</taxon>
        <taxon>Amphioxiformes</taxon>
        <taxon>Branchiostomatidae</taxon>
        <taxon>Branchiostoma</taxon>
    </lineage>
</organism>
<feature type="domain" description="G-protein coupled receptors family 1 profile" evidence="10">
    <location>
        <begin position="68"/>
        <end position="329"/>
    </location>
</feature>